<evidence type="ECO:0000313" key="4">
    <source>
        <dbReference type="Proteomes" id="UP000435059"/>
    </source>
</evidence>
<evidence type="ECO:0000313" key="1">
    <source>
        <dbReference type="EMBL" id="KAB6082378.1"/>
    </source>
</evidence>
<organism evidence="2 3">
    <name type="scientific">Bacteroides xylanisolvens</name>
    <dbReference type="NCBI Taxonomy" id="371601"/>
    <lineage>
        <taxon>Bacteria</taxon>
        <taxon>Pseudomonadati</taxon>
        <taxon>Bacteroidota</taxon>
        <taxon>Bacteroidia</taxon>
        <taxon>Bacteroidales</taxon>
        <taxon>Bacteroidaceae</taxon>
        <taxon>Bacteroides</taxon>
    </lineage>
</organism>
<sequence>MKGELDNIRAWGTYLSTIKYNCDVIMGATFKVEDNEKTGGYTVTVVGYPGIFVNWHPATKDDYEWIRLQKLSPTDGKSQIAPVVKNKN</sequence>
<gene>
    <name evidence="2" type="ORF">DW075_13460</name>
    <name evidence="1" type="ORF">GA574_22535</name>
</gene>
<dbReference type="Proteomes" id="UP000435059">
    <property type="component" value="Unassembled WGS sequence"/>
</dbReference>
<dbReference type="EMBL" id="QRNE01000070">
    <property type="protein sequence ID" value="RHK25753.1"/>
    <property type="molecule type" value="Genomic_DNA"/>
</dbReference>
<dbReference type="AlphaFoldDB" id="A0A415FS66"/>
<accession>A0A415FS66</accession>
<reference evidence="2 3" key="1">
    <citation type="submission" date="2018-08" db="EMBL/GenBank/DDBJ databases">
        <title>A genome reference for cultivated species of the human gut microbiota.</title>
        <authorList>
            <person name="Zou Y."/>
            <person name="Xue W."/>
            <person name="Luo G."/>
        </authorList>
    </citation>
    <scope>NUCLEOTIDE SEQUENCE [LARGE SCALE GENOMIC DNA]</scope>
    <source>
        <strain evidence="2 3">AF46-11NS</strain>
    </source>
</reference>
<evidence type="ECO:0000313" key="2">
    <source>
        <dbReference type="EMBL" id="RHK25753.1"/>
    </source>
</evidence>
<dbReference type="Proteomes" id="UP000285503">
    <property type="component" value="Unassembled WGS sequence"/>
</dbReference>
<name>A0A415FS66_9BACE</name>
<keyword evidence="4" id="KW-1185">Reference proteome</keyword>
<comment type="caution">
    <text evidence="2">The sequence shown here is derived from an EMBL/GenBank/DDBJ whole genome shotgun (WGS) entry which is preliminary data.</text>
</comment>
<protein>
    <submittedName>
        <fullName evidence="2">Uncharacterized protein</fullName>
    </submittedName>
</protein>
<proteinExistence type="predicted"/>
<evidence type="ECO:0000313" key="3">
    <source>
        <dbReference type="Proteomes" id="UP000285503"/>
    </source>
</evidence>
<dbReference type="EMBL" id="WDES01000050">
    <property type="protein sequence ID" value="KAB6082378.1"/>
    <property type="molecule type" value="Genomic_DNA"/>
</dbReference>
<reference evidence="1 4" key="2">
    <citation type="journal article" date="2019" name="Nat. Med.">
        <title>A library of human gut bacterial isolates paired with longitudinal multiomics data enables mechanistic microbiome research.</title>
        <authorList>
            <person name="Poyet M."/>
            <person name="Groussin M."/>
            <person name="Gibbons S.M."/>
            <person name="Avila-Pacheco J."/>
            <person name="Jiang X."/>
            <person name="Kearney S.M."/>
            <person name="Perrotta A.R."/>
            <person name="Berdy B."/>
            <person name="Zhao S."/>
            <person name="Lieberman T.D."/>
            <person name="Swanson P.K."/>
            <person name="Smith M."/>
            <person name="Roesemann S."/>
            <person name="Alexander J.E."/>
            <person name="Rich S.A."/>
            <person name="Livny J."/>
            <person name="Vlamakis H."/>
            <person name="Clish C."/>
            <person name="Bullock K."/>
            <person name="Deik A."/>
            <person name="Scott J."/>
            <person name="Pierce K.A."/>
            <person name="Xavier R.J."/>
            <person name="Alm E.J."/>
        </authorList>
    </citation>
    <scope>NUCLEOTIDE SEQUENCE [LARGE SCALE GENOMIC DNA]</scope>
    <source>
        <strain evidence="1 4">BIOML-A74</strain>
    </source>
</reference>